<dbReference type="Gene3D" id="3.30.70.100">
    <property type="match status" value="1"/>
</dbReference>
<sequence>MMKFFVFGRNKPDWTTEDYHRTLLFDHAELVKGCDGFVRHCAGYVQNHVQSLHAVGFGDGPVPFPDFRNCSEFWFEDQSALANAYDNDDYMRMLRPDEQRFGNAAERVAYGGRGEAVRQRVSIATGGAKLMVLHDAPNDEAGIPADATRNALRHSAHRLTQAMDFVRLVFVEDRPLPFRRCDEYWYADAATLLEAMSAMQRDGGPATPMIMAHVVEHWVLPPDEYRRRPV</sequence>
<evidence type="ECO:0000313" key="3">
    <source>
        <dbReference type="Proteomes" id="UP000028411"/>
    </source>
</evidence>
<dbReference type="OrthoDB" id="7594968at2"/>
<dbReference type="RefSeq" id="WP_037455553.1">
    <property type="nucleotide sequence ID" value="NZ_JFHR01000057.1"/>
</dbReference>
<dbReference type="Pfam" id="PF07110">
    <property type="entry name" value="EthD"/>
    <property type="match status" value="1"/>
</dbReference>
<dbReference type="Proteomes" id="UP000028411">
    <property type="component" value="Unassembled WGS sequence"/>
</dbReference>
<feature type="domain" description="EthD" evidence="1">
    <location>
        <begin position="11"/>
        <end position="101"/>
    </location>
</feature>
<evidence type="ECO:0000313" key="2">
    <source>
        <dbReference type="EMBL" id="KEQ51989.1"/>
    </source>
</evidence>
<comment type="caution">
    <text evidence="2">The sequence shown here is derived from an EMBL/GenBank/DDBJ whole genome shotgun (WGS) entry which is preliminary data.</text>
</comment>
<reference evidence="2 3" key="1">
    <citation type="submission" date="2014-02" db="EMBL/GenBank/DDBJ databases">
        <title>Whole genome sequence of Sphingobium chlorophenolicum NBRC 16172.</title>
        <authorList>
            <person name="Gan H.M."/>
            <person name="Gan H.Y."/>
            <person name="Chew T.H."/>
            <person name="Savka M.A."/>
        </authorList>
    </citation>
    <scope>NUCLEOTIDE SEQUENCE [LARGE SCALE GENOMIC DNA]</scope>
    <source>
        <strain evidence="2 3">NBRC 16172</strain>
    </source>
</reference>
<organism evidence="2 3">
    <name type="scientific">Sphingobium chlorophenolicum</name>
    <dbReference type="NCBI Taxonomy" id="46429"/>
    <lineage>
        <taxon>Bacteria</taxon>
        <taxon>Pseudomonadati</taxon>
        <taxon>Pseudomonadota</taxon>
        <taxon>Alphaproteobacteria</taxon>
        <taxon>Sphingomonadales</taxon>
        <taxon>Sphingomonadaceae</taxon>
        <taxon>Sphingobium</taxon>
    </lineage>
</organism>
<dbReference type="PATRIC" id="fig|46429.4.peg.3727"/>
<dbReference type="InterPro" id="IPR011008">
    <property type="entry name" value="Dimeric_a/b-barrel"/>
</dbReference>
<evidence type="ECO:0000259" key="1">
    <source>
        <dbReference type="Pfam" id="PF07110"/>
    </source>
</evidence>
<dbReference type="AlphaFoldDB" id="A0A081R9W6"/>
<proteinExistence type="predicted"/>
<dbReference type="GO" id="GO:0016491">
    <property type="term" value="F:oxidoreductase activity"/>
    <property type="evidence" value="ECO:0007669"/>
    <property type="project" value="InterPro"/>
</dbReference>
<accession>A0A081R9W6</accession>
<dbReference type="SUPFAM" id="SSF54909">
    <property type="entry name" value="Dimeric alpha+beta barrel"/>
    <property type="match status" value="1"/>
</dbReference>
<dbReference type="InterPro" id="IPR009799">
    <property type="entry name" value="EthD_dom"/>
</dbReference>
<gene>
    <name evidence="2" type="ORF">BV95_03740</name>
</gene>
<name>A0A081R9W6_SPHCR</name>
<protein>
    <recommendedName>
        <fullName evidence="1">EthD domain-containing protein</fullName>
    </recommendedName>
</protein>
<dbReference type="EMBL" id="JFHR01000057">
    <property type="protein sequence ID" value="KEQ51989.1"/>
    <property type="molecule type" value="Genomic_DNA"/>
</dbReference>